<name>A0A699SCI7_TANCI</name>
<dbReference type="AlphaFoldDB" id="A0A699SCI7"/>
<protein>
    <submittedName>
        <fullName evidence="1">Uncharacterized protein</fullName>
    </submittedName>
</protein>
<reference evidence="1" key="1">
    <citation type="journal article" date="2019" name="Sci. Rep.">
        <title>Draft genome of Tanacetum cinerariifolium, the natural source of mosquito coil.</title>
        <authorList>
            <person name="Yamashiro T."/>
            <person name="Shiraishi A."/>
            <person name="Satake H."/>
            <person name="Nakayama K."/>
        </authorList>
    </citation>
    <scope>NUCLEOTIDE SEQUENCE</scope>
</reference>
<comment type="caution">
    <text evidence="1">The sequence shown here is derived from an EMBL/GenBank/DDBJ whole genome shotgun (WGS) entry which is preliminary data.</text>
</comment>
<feature type="non-terminal residue" evidence="1">
    <location>
        <position position="1"/>
    </location>
</feature>
<sequence length="118" mass="13766">TPNQEWNKRQVVVDQPKQPWCNKMVSAAKDSLTFDELMATPIDFSNTTKVGYDKDAEKGIKHWGERRKLCYRSQTNKFSKHNVYSTQKILGVKSISVKKLHGYGHLEEIMVRRVDRQI</sequence>
<organism evidence="1">
    <name type="scientific">Tanacetum cinerariifolium</name>
    <name type="common">Dalmatian daisy</name>
    <name type="synonym">Chrysanthemum cinerariifolium</name>
    <dbReference type="NCBI Taxonomy" id="118510"/>
    <lineage>
        <taxon>Eukaryota</taxon>
        <taxon>Viridiplantae</taxon>
        <taxon>Streptophyta</taxon>
        <taxon>Embryophyta</taxon>
        <taxon>Tracheophyta</taxon>
        <taxon>Spermatophyta</taxon>
        <taxon>Magnoliopsida</taxon>
        <taxon>eudicotyledons</taxon>
        <taxon>Gunneridae</taxon>
        <taxon>Pentapetalae</taxon>
        <taxon>asterids</taxon>
        <taxon>campanulids</taxon>
        <taxon>Asterales</taxon>
        <taxon>Asteraceae</taxon>
        <taxon>Asteroideae</taxon>
        <taxon>Anthemideae</taxon>
        <taxon>Anthemidinae</taxon>
        <taxon>Tanacetum</taxon>
    </lineage>
</organism>
<gene>
    <name evidence="1" type="ORF">Tci_867211</name>
</gene>
<dbReference type="EMBL" id="BKCJ011153322">
    <property type="protein sequence ID" value="GFC95241.1"/>
    <property type="molecule type" value="Genomic_DNA"/>
</dbReference>
<proteinExistence type="predicted"/>
<evidence type="ECO:0000313" key="1">
    <source>
        <dbReference type="EMBL" id="GFC95241.1"/>
    </source>
</evidence>
<accession>A0A699SCI7</accession>